<name>A0A0C3RGK7_9PORP</name>
<feature type="transmembrane region" description="Helical" evidence="1">
    <location>
        <begin position="59"/>
        <end position="77"/>
    </location>
</feature>
<comment type="caution">
    <text evidence="2">The sequence shown here is derived from an EMBL/GenBank/DDBJ whole genome shotgun (WGS) entry which is preliminary data.</text>
</comment>
<feature type="transmembrane region" description="Helical" evidence="1">
    <location>
        <begin position="173"/>
        <end position="190"/>
    </location>
</feature>
<feature type="transmembrane region" description="Helical" evidence="1">
    <location>
        <begin position="107"/>
        <end position="131"/>
    </location>
</feature>
<proteinExistence type="predicted"/>
<dbReference type="Proteomes" id="UP000031980">
    <property type="component" value="Unassembled WGS sequence"/>
</dbReference>
<reference evidence="2 3" key="1">
    <citation type="submission" date="2014-07" db="EMBL/GenBank/DDBJ databases">
        <title>Porphyromonadaceae bacterium OUH 308042 = ATCC BAA-2681 = DSM 28342 draft genome.</title>
        <authorList>
            <person name="Sydenham T.V."/>
            <person name="Hasman H."/>
            <person name="Justensen U.S."/>
        </authorList>
    </citation>
    <scope>NUCLEOTIDE SEQUENCE [LARGE SCALE GENOMIC DNA]</scope>
    <source>
        <strain evidence="2 3">OUH 308042</strain>
    </source>
</reference>
<keyword evidence="1" id="KW-1133">Transmembrane helix</keyword>
<dbReference type="EMBL" id="JPIU01000038">
    <property type="protein sequence ID" value="KIO44649.1"/>
    <property type="molecule type" value="Genomic_DNA"/>
</dbReference>
<gene>
    <name evidence="2" type="ORF">BA92_06295</name>
</gene>
<feature type="transmembrane region" description="Helical" evidence="1">
    <location>
        <begin position="258"/>
        <end position="279"/>
    </location>
</feature>
<keyword evidence="3" id="KW-1185">Reference proteome</keyword>
<dbReference type="RefSeq" id="WP_041505034.1">
    <property type="nucleotide sequence ID" value="NZ_JPIU01000038.1"/>
</dbReference>
<organism evidence="2 3">
    <name type="scientific">Sanguibacteroides justesenii</name>
    <dbReference type="NCBI Taxonomy" id="1547597"/>
    <lineage>
        <taxon>Bacteria</taxon>
        <taxon>Pseudomonadati</taxon>
        <taxon>Bacteroidota</taxon>
        <taxon>Bacteroidia</taxon>
        <taxon>Bacteroidales</taxon>
        <taxon>Porphyromonadaceae</taxon>
        <taxon>Sanguibacteroides</taxon>
    </lineage>
</organism>
<feature type="transmembrane region" description="Helical" evidence="1">
    <location>
        <begin position="20"/>
        <end position="39"/>
    </location>
</feature>
<accession>A0A0C3RGK7</accession>
<evidence type="ECO:0000256" key="1">
    <source>
        <dbReference type="SAM" id="Phobius"/>
    </source>
</evidence>
<sequence>MITVWLIALYECKLILRQKLCWLLALGVITGIAVFQWDLQGNECASWVNAAIPCSIPLVNAWLFNVSQIFWVVWLGIDCCWRDKKCRANEVFSVRPFTNVTYLSGKVLGIAIVCLLLNLISILITLGIHLLAARGDNFQPLFYLFYFLTLTLPTLIFMLGFVIWLSLRVRLHFVLYLWMTLVFVLFYFVGDDGGYSLFDPWGRAVTTLFSDVTGMAHFELYVFHRSIYFLWGVGLLLLSIRNMKRLTEIGRMQKMIRWGGVFCLISGVLLGGGYLRFLIRDEIRRNLYLEVYDRYANKPLAHVISQDLYLQRTGDRIEVKGDLLLSNKSKKEISKPILYLNPGLQVEVLTSDGIPVKFIRDHQVIILERTLAAGDSLSLHIAYKGSIDNAVCYPEIPVDRNRDSRIETNETLTRSVLREGNDYAVVGDEFTFLLPECLWYPSAFPPINVSSPLALNYDYTRFCLRVRPEKEEFVLSQGVMKREGKEVVFENERPLPKLSLCMGRYQKKEIRLNEVDIELYYFKNHDYWQKEFHPRKDEMVGMLERFFPSLGRSYQGGFPYRKLVIAEVPLTLRSYKRVGLQADEWVQPEILFLPERNFKGPYFPMKQIQKFYGDNWGVSLDKEYLSMNCFFNLSPMFKIYPGTIVSEKYIGIGNLLDGILQADNATAFISLMSASVEDQRATNYFKNRNLNDFFTDHTLPMKEMLFLLRKQFEQIRRDIYCRIPLNEFQHFVRDFMEKHRNESVDFRVFDTEFQQCFRLNLDSIIRPYYETRGLPRLFVKEMKVELVQGKRIGSCKVYNPSSRDGIVTVVGDVDFRTFRSSILYDYLIPARSCKEIRTPINFTNYVVNTNLSENIPWANILSFAHILLDSEDVRVGMWDADSNVFIQPPEGIIVDNEEVGFRIRQKEIRRRLGRGKKSDKEYEGMLFQGADQWTWLTSTDCYGVLVRSCCCKVAEGGDSEVEWKVEIPEAGRYEIQAYLPKIKTDASLVLFEKGTKLHYRLITKNREQKIVIYPGEEEPGWVSLGYYDLPKGECRLVLNDKGGTPLSQNEKVLGESYQYIVADAVRWLPIDK</sequence>
<dbReference type="AlphaFoldDB" id="A0A0C3RGK7"/>
<feature type="transmembrane region" description="Helical" evidence="1">
    <location>
        <begin position="143"/>
        <end position="166"/>
    </location>
</feature>
<evidence type="ECO:0000313" key="3">
    <source>
        <dbReference type="Proteomes" id="UP000031980"/>
    </source>
</evidence>
<evidence type="ECO:0000313" key="2">
    <source>
        <dbReference type="EMBL" id="KIO44649.1"/>
    </source>
</evidence>
<protein>
    <submittedName>
        <fullName evidence="2">Uncharacterized protein</fullName>
    </submittedName>
</protein>
<feature type="transmembrane region" description="Helical" evidence="1">
    <location>
        <begin position="220"/>
        <end position="238"/>
    </location>
</feature>
<keyword evidence="1" id="KW-0472">Membrane</keyword>
<keyword evidence="1" id="KW-0812">Transmembrane</keyword>